<protein>
    <recommendedName>
        <fullName evidence="3">ATP-binding protein</fullName>
    </recommendedName>
</protein>
<dbReference type="AlphaFoldDB" id="A0A1J5IQK1"/>
<evidence type="ECO:0000313" key="1">
    <source>
        <dbReference type="EMBL" id="OIP99461.1"/>
    </source>
</evidence>
<dbReference type="Pfam" id="PF13589">
    <property type="entry name" value="HATPase_c_3"/>
    <property type="match status" value="1"/>
</dbReference>
<evidence type="ECO:0000313" key="2">
    <source>
        <dbReference type="Proteomes" id="UP000183245"/>
    </source>
</evidence>
<accession>A0A1J5IQK1</accession>
<comment type="caution">
    <text evidence="1">The sequence shown here is derived from an EMBL/GenBank/DDBJ whole genome shotgun (WGS) entry which is preliminary data.</text>
</comment>
<dbReference type="Gene3D" id="3.30.565.10">
    <property type="entry name" value="Histidine kinase-like ATPase, C-terminal domain"/>
    <property type="match status" value="1"/>
</dbReference>
<dbReference type="Proteomes" id="UP000183245">
    <property type="component" value="Unassembled WGS sequence"/>
</dbReference>
<reference evidence="1 2" key="1">
    <citation type="journal article" date="2016" name="Environ. Microbiol.">
        <title>Genomic resolution of a cold subsurface aquifer community provides metabolic insights for novel microbes adapted to high CO concentrations.</title>
        <authorList>
            <person name="Probst A.J."/>
            <person name="Castelle C.J."/>
            <person name="Singh A."/>
            <person name="Brown C.T."/>
            <person name="Anantharaman K."/>
            <person name="Sharon I."/>
            <person name="Hug L.A."/>
            <person name="Burstein D."/>
            <person name="Emerson J.B."/>
            <person name="Thomas B.C."/>
            <person name="Banfield J.F."/>
        </authorList>
    </citation>
    <scope>NUCLEOTIDE SEQUENCE [LARGE SCALE GENOMIC DNA]</scope>
    <source>
        <strain evidence="1">CG2_30_54_11</strain>
    </source>
</reference>
<evidence type="ECO:0008006" key="3">
    <source>
        <dbReference type="Google" id="ProtNLM"/>
    </source>
</evidence>
<gene>
    <name evidence="1" type="ORF">AUK40_00695</name>
</gene>
<sequence>MSKNQNVAIKINESALIKNLKFAFSNAFTVMAELLQNCRRAGATKIDILSSVVDEKVVLTIIDNGTGVDDFQKMLTIAESGWDEKIAREEHAFGMGFLSALFSASRVIVQSNGRTLDMDTEHMISMKDVQILPISSFAGPGTSVTLFDVDMNVLNSIRNLVKGFPVPVFLDGKELDRPYAVSDKFSDTEVGKFYVNKDVLKQEHKFGMGMYGSYFLQGLKVYSDSSLSYDYIVHLDSTKFFGRMPDRDKLVNEQEVKTAVREVLYAMIGEFLESRLAALGEQGFCDEYGSYIINNCREFLLKLNTLLPKEIVKQIDSLAVNSDIMQMSSVKTLTRADIESGETLLFSEPDFYEDEGSVAMQFIQHFGNAFILSYNLPECHWASSYVLEPENDEFKYEIINEHRRAGYSGEYIGVDVVLCEKVVLSLGERSIELTDEAIYADGMIIVPDFASEFNAGDTVDVVNQFFANDAYDEYGRDRDSIGVRRTVVNLRTQDFGKAIRDAVCTEGVDSIGGVEGKRYMVSFLKGKNNSTSDVVVVEFGELLANLKLDVSEKDIEKAVKAIAKKKSK</sequence>
<dbReference type="EMBL" id="MNZT01000012">
    <property type="protein sequence ID" value="OIP99461.1"/>
    <property type="molecule type" value="Genomic_DNA"/>
</dbReference>
<dbReference type="InterPro" id="IPR036890">
    <property type="entry name" value="HATPase_C_sf"/>
</dbReference>
<dbReference type="SUPFAM" id="SSF55874">
    <property type="entry name" value="ATPase domain of HSP90 chaperone/DNA topoisomerase II/histidine kinase"/>
    <property type="match status" value="1"/>
</dbReference>
<organism evidence="1 2">
    <name type="scientific">Candidatus Wirthbacteria bacterium CG2_30_54_11</name>
    <dbReference type="NCBI Taxonomy" id="1817892"/>
    <lineage>
        <taxon>Bacteria</taxon>
        <taxon>Candidatus Wirthbacteria</taxon>
    </lineage>
</organism>
<name>A0A1J5IQK1_9BACT</name>
<proteinExistence type="predicted"/>
<dbReference type="STRING" id="1817892.AUK40_00695"/>